<dbReference type="EMBL" id="JBHSGG010000037">
    <property type="protein sequence ID" value="MFC4729138.1"/>
    <property type="molecule type" value="Genomic_DNA"/>
</dbReference>
<feature type="transmembrane region" description="Helical" evidence="13">
    <location>
        <begin position="371"/>
        <end position="390"/>
    </location>
</feature>
<evidence type="ECO:0000256" key="12">
    <source>
        <dbReference type="ARBA" id="ARBA00033342"/>
    </source>
</evidence>
<dbReference type="Pfam" id="PF14849">
    <property type="entry name" value="YidC_periplas"/>
    <property type="match status" value="1"/>
</dbReference>
<keyword evidence="4 13" id="KW-0813">Transport</keyword>
<comment type="function">
    <text evidence="13">Required for the insertion and/or proper folding and/or complex formation of integral membrane proteins into the membrane. Involved in integration of membrane proteins that insert both dependently and independently of the Sec translocase complex, as well as at least some lipoproteins. Aids folding of multispanning membrane proteins.</text>
</comment>
<gene>
    <name evidence="13 16" type="primary">yidC</name>
    <name evidence="16" type="ORF">ACFO3Q_13265</name>
</gene>
<evidence type="ECO:0000256" key="1">
    <source>
        <dbReference type="ARBA" id="ARBA00004429"/>
    </source>
</evidence>
<dbReference type="PRINTS" id="PR01900">
    <property type="entry name" value="YIDCPROTEIN"/>
</dbReference>
<evidence type="ECO:0000313" key="16">
    <source>
        <dbReference type="EMBL" id="MFC4729138.1"/>
    </source>
</evidence>
<dbReference type="NCBIfam" id="TIGR03592">
    <property type="entry name" value="yidC_oxa1_cterm"/>
    <property type="match status" value="1"/>
</dbReference>
<feature type="domain" description="Membrane insertase YidC/Oxa/ALB C-terminal" evidence="14">
    <location>
        <begin position="371"/>
        <end position="548"/>
    </location>
</feature>
<dbReference type="Gene3D" id="2.70.98.90">
    <property type="match status" value="1"/>
</dbReference>
<dbReference type="CDD" id="cd20070">
    <property type="entry name" value="5TM_YidC_Alb3"/>
    <property type="match status" value="1"/>
</dbReference>
<evidence type="ECO:0000256" key="9">
    <source>
        <dbReference type="ARBA" id="ARBA00023136"/>
    </source>
</evidence>
<feature type="transmembrane region" description="Helical" evidence="13">
    <location>
        <begin position="6"/>
        <end position="23"/>
    </location>
</feature>
<dbReference type="RefSeq" id="WP_377005210.1">
    <property type="nucleotide sequence ID" value="NZ_JBHSGG010000037.1"/>
</dbReference>
<evidence type="ECO:0000256" key="6">
    <source>
        <dbReference type="ARBA" id="ARBA00022692"/>
    </source>
</evidence>
<dbReference type="InterPro" id="IPR038221">
    <property type="entry name" value="YidC_periplasmic_sf"/>
</dbReference>
<evidence type="ECO:0000256" key="10">
    <source>
        <dbReference type="ARBA" id="ARBA00023186"/>
    </source>
</evidence>
<dbReference type="CDD" id="cd19961">
    <property type="entry name" value="EcYidC-like_peri"/>
    <property type="match status" value="1"/>
</dbReference>
<dbReference type="PANTHER" id="PTHR12428:SF65">
    <property type="entry name" value="CYTOCHROME C OXIDASE ASSEMBLY PROTEIN COX18, MITOCHONDRIAL"/>
    <property type="match status" value="1"/>
</dbReference>
<dbReference type="NCBIfam" id="TIGR03593">
    <property type="entry name" value="yidC_nterm"/>
    <property type="match status" value="1"/>
</dbReference>
<evidence type="ECO:0000259" key="14">
    <source>
        <dbReference type="Pfam" id="PF02096"/>
    </source>
</evidence>
<sequence length="561" mass="61590">MNQTRVLLLFAWLFVAAMLWMNWNREMATPPAPAVVADVPGAPALDGAIPEARAPDALPAAPGSAAAVPDAAPSDAAQAAPVTLANDVLRLSIDGRGGTVLAAELLDYAQTTDEGSPPVRLLDTAPASYYVAQMGLVSSAGPAPNHESAFRLEPGSAREVDGRSEVAFVWEDGSGLRVRRVFALTPGSYVLDVHDEISNTGAAAWSGSVYRQLMRVPPVRRSGAFAFNDPETFSFAGAAWYSPEDKYEKRKFGDFSDGPLNKTVTGGWIAMSQHHFISAWIPDPAVPTQFQLGQVGSVPYYVAREVGPALALAPGETATSSARLWIGPKLQGPMEAVAPGLRLSIDYGVFTFIAQPIYWLLSWFHSLVGNWGWAIVLLVLTIKLILYKLSETQYKSFAKMRRLQPKMEALKERYGEDKQKFQMAVMELYKKEKVNPAAGCLPILVQMPVFLALYWVLLEAPELRHAVWIPGWIDNLTARDPWFILPLLNAATMYATQRLSPMATDPLQRKMMNAMPIIFGVMFAFFPAGLVLYWFTNGLLGLLQQWWLLRRHGDKPATAKG</sequence>
<evidence type="ECO:0000259" key="15">
    <source>
        <dbReference type="Pfam" id="PF14849"/>
    </source>
</evidence>
<evidence type="ECO:0000256" key="8">
    <source>
        <dbReference type="ARBA" id="ARBA00022989"/>
    </source>
</evidence>
<evidence type="ECO:0000256" key="13">
    <source>
        <dbReference type="HAMAP-Rule" id="MF_01810"/>
    </source>
</evidence>
<organism evidence="16 17">
    <name type="scientific">Coralloluteibacterium thermophilum</name>
    <dbReference type="NCBI Taxonomy" id="2707049"/>
    <lineage>
        <taxon>Bacteria</taxon>
        <taxon>Pseudomonadati</taxon>
        <taxon>Pseudomonadota</taxon>
        <taxon>Gammaproteobacteria</taxon>
        <taxon>Lysobacterales</taxon>
        <taxon>Lysobacteraceae</taxon>
        <taxon>Coralloluteibacterium</taxon>
    </lineage>
</organism>
<reference evidence="17" key="1">
    <citation type="journal article" date="2019" name="Int. J. Syst. Evol. Microbiol.">
        <title>The Global Catalogue of Microorganisms (GCM) 10K type strain sequencing project: providing services to taxonomists for standard genome sequencing and annotation.</title>
        <authorList>
            <consortium name="The Broad Institute Genomics Platform"/>
            <consortium name="The Broad Institute Genome Sequencing Center for Infectious Disease"/>
            <person name="Wu L."/>
            <person name="Ma J."/>
        </authorList>
    </citation>
    <scope>NUCLEOTIDE SEQUENCE [LARGE SCALE GENOMIC DNA]</scope>
    <source>
        <strain evidence="17">CGMCC 1.13574</strain>
    </source>
</reference>
<evidence type="ECO:0000256" key="7">
    <source>
        <dbReference type="ARBA" id="ARBA00022927"/>
    </source>
</evidence>
<evidence type="ECO:0000313" key="17">
    <source>
        <dbReference type="Proteomes" id="UP001595892"/>
    </source>
</evidence>
<evidence type="ECO:0000256" key="4">
    <source>
        <dbReference type="ARBA" id="ARBA00022448"/>
    </source>
</evidence>
<dbReference type="PANTHER" id="PTHR12428">
    <property type="entry name" value="OXA1"/>
    <property type="match status" value="1"/>
</dbReference>
<dbReference type="InterPro" id="IPR019998">
    <property type="entry name" value="Membr_insert_YidC"/>
</dbReference>
<keyword evidence="6 13" id="KW-0812">Transmembrane</keyword>
<evidence type="ECO:0000256" key="2">
    <source>
        <dbReference type="ARBA" id="ARBA00010527"/>
    </source>
</evidence>
<comment type="similarity">
    <text evidence="2 13">Belongs to the OXA1/ALB3/YidC family. Type 1 subfamily.</text>
</comment>
<feature type="transmembrane region" description="Helical" evidence="13">
    <location>
        <begin position="517"/>
        <end position="536"/>
    </location>
</feature>
<keyword evidence="8 13" id="KW-1133">Transmembrane helix</keyword>
<dbReference type="InterPro" id="IPR047196">
    <property type="entry name" value="YidC_ALB_C"/>
</dbReference>
<feature type="domain" description="Membrane insertase YidC N-terminal" evidence="15">
    <location>
        <begin position="82"/>
        <end position="360"/>
    </location>
</feature>
<dbReference type="Pfam" id="PF02096">
    <property type="entry name" value="60KD_IMP"/>
    <property type="match status" value="1"/>
</dbReference>
<feature type="transmembrane region" description="Helical" evidence="13">
    <location>
        <begin position="436"/>
        <end position="458"/>
    </location>
</feature>
<proteinExistence type="inferred from homology"/>
<comment type="caution">
    <text evidence="16">The sequence shown here is derived from an EMBL/GenBank/DDBJ whole genome shotgun (WGS) entry which is preliminary data.</text>
</comment>
<dbReference type="PRINTS" id="PR00701">
    <property type="entry name" value="60KDINNERMP"/>
</dbReference>
<dbReference type="HAMAP" id="MF_01810">
    <property type="entry name" value="YidC_type1"/>
    <property type="match status" value="1"/>
</dbReference>
<protein>
    <recommendedName>
        <fullName evidence="3 13">Membrane protein insertase YidC</fullName>
    </recommendedName>
    <alternativeName>
        <fullName evidence="12 13">Foldase YidC</fullName>
    </alternativeName>
    <alternativeName>
        <fullName evidence="11 13">Membrane integrase YidC</fullName>
    </alternativeName>
    <alternativeName>
        <fullName evidence="13">Membrane protein YidC</fullName>
    </alternativeName>
</protein>
<keyword evidence="10 13" id="KW-0143">Chaperone</keyword>
<keyword evidence="9 13" id="KW-0472">Membrane</keyword>
<dbReference type="NCBIfam" id="NF002352">
    <property type="entry name" value="PRK01318.1-3"/>
    <property type="match status" value="1"/>
</dbReference>
<evidence type="ECO:0000256" key="3">
    <source>
        <dbReference type="ARBA" id="ARBA00015325"/>
    </source>
</evidence>
<keyword evidence="7 13" id="KW-0653">Protein transport</keyword>
<evidence type="ECO:0000256" key="5">
    <source>
        <dbReference type="ARBA" id="ARBA00022475"/>
    </source>
</evidence>
<comment type="subunit">
    <text evidence="13">Interacts with the Sec translocase complex via SecD. Specifically interacts with transmembrane segments of nascent integral membrane proteins during membrane integration.</text>
</comment>
<dbReference type="InterPro" id="IPR001708">
    <property type="entry name" value="YidC/ALB3/OXA1/COX18"/>
</dbReference>
<keyword evidence="5 13" id="KW-1003">Cell membrane</keyword>
<dbReference type="InterPro" id="IPR028053">
    <property type="entry name" value="Membr_insert_YidC_N"/>
</dbReference>
<dbReference type="Proteomes" id="UP001595892">
    <property type="component" value="Unassembled WGS sequence"/>
</dbReference>
<dbReference type="InterPro" id="IPR028055">
    <property type="entry name" value="YidC/Oxa/ALB_C"/>
</dbReference>
<name>A0ABV9NRJ9_9GAMM</name>
<comment type="subcellular location">
    <subcellularLocation>
        <location evidence="1">Cell inner membrane</location>
        <topology evidence="1">Multi-pass membrane protein</topology>
    </subcellularLocation>
    <subcellularLocation>
        <location evidence="13">Cell membrane</location>
        <topology evidence="13">Multi-pass membrane protein</topology>
    </subcellularLocation>
</comment>
<evidence type="ECO:0000256" key="11">
    <source>
        <dbReference type="ARBA" id="ARBA00033245"/>
    </source>
</evidence>
<accession>A0ABV9NRJ9</accession>
<keyword evidence="17" id="KW-1185">Reference proteome</keyword>